<organism evidence="1 2">
    <name type="scientific">Albula glossodonta</name>
    <name type="common">roundjaw bonefish</name>
    <dbReference type="NCBI Taxonomy" id="121402"/>
    <lineage>
        <taxon>Eukaryota</taxon>
        <taxon>Metazoa</taxon>
        <taxon>Chordata</taxon>
        <taxon>Craniata</taxon>
        <taxon>Vertebrata</taxon>
        <taxon>Euteleostomi</taxon>
        <taxon>Actinopterygii</taxon>
        <taxon>Neopterygii</taxon>
        <taxon>Teleostei</taxon>
        <taxon>Albuliformes</taxon>
        <taxon>Albulidae</taxon>
        <taxon>Albula</taxon>
    </lineage>
</organism>
<comment type="caution">
    <text evidence="1">The sequence shown here is derived from an EMBL/GenBank/DDBJ whole genome shotgun (WGS) entry which is preliminary data.</text>
</comment>
<accession>A0A8T2PNM8</accession>
<name>A0A8T2PNM8_9TELE</name>
<evidence type="ECO:0000313" key="2">
    <source>
        <dbReference type="Proteomes" id="UP000824540"/>
    </source>
</evidence>
<gene>
    <name evidence="1" type="ORF">JZ751_020580</name>
</gene>
<protein>
    <submittedName>
        <fullName evidence="1">Uncharacterized protein</fullName>
    </submittedName>
</protein>
<proteinExistence type="predicted"/>
<dbReference type="EMBL" id="JAFBMS010000005">
    <property type="protein sequence ID" value="KAG9352167.1"/>
    <property type="molecule type" value="Genomic_DNA"/>
</dbReference>
<dbReference type="Proteomes" id="UP000824540">
    <property type="component" value="Unassembled WGS sequence"/>
</dbReference>
<reference evidence="1" key="1">
    <citation type="thesis" date="2021" institute="BYU ScholarsArchive" country="Provo, UT, USA">
        <title>Applications of and Algorithms for Genome Assembly and Genomic Analyses with an Emphasis on Marine Teleosts.</title>
        <authorList>
            <person name="Pickett B.D."/>
        </authorList>
    </citation>
    <scope>NUCLEOTIDE SEQUENCE</scope>
    <source>
        <strain evidence="1">HI-2016</strain>
    </source>
</reference>
<sequence>MYLLQVIRCLQKRSHKASQLTQNLSNPPAAQSLRLSRWEHKALCARRHSANYKEKTSSVLKLPPTKGIDQATGFVASALRLRDLAQYVLYLSLTVY</sequence>
<keyword evidence="2" id="KW-1185">Reference proteome</keyword>
<dbReference type="AlphaFoldDB" id="A0A8T2PNM8"/>
<evidence type="ECO:0000313" key="1">
    <source>
        <dbReference type="EMBL" id="KAG9352167.1"/>
    </source>
</evidence>